<dbReference type="Pfam" id="PF00902">
    <property type="entry name" value="TatC"/>
    <property type="match status" value="1"/>
</dbReference>
<feature type="transmembrane region" description="Helical" evidence="7">
    <location>
        <begin position="124"/>
        <end position="149"/>
    </location>
</feature>
<dbReference type="GO" id="GO:0065002">
    <property type="term" value="P:intracellular protein transmembrane transport"/>
    <property type="evidence" value="ECO:0007669"/>
    <property type="project" value="TreeGrafter"/>
</dbReference>
<evidence type="ECO:0000256" key="4">
    <source>
        <dbReference type="ARBA" id="ARBA00022989"/>
    </source>
</evidence>
<name>A0A366IIL1_9MICO</name>
<feature type="transmembrane region" description="Helical" evidence="7">
    <location>
        <begin position="207"/>
        <end position="225"/>
    </location>
</feature>
<evidence type="ECO:0000313" key="8">
    <source>
        <dbReference type="EMBL" id="RBP71651.1"/>
    </source>
</evidence>
<keyword evidence="7" id="KW-1003">Cell membrane</keyword>
<feature type="transmembrane region" description="Helical" evidence="7">
    <location>
        <begin position="169"/>
        <end position="195"/>
    </location>
</feature>
<feature type="transmembrane region" description="Helical" evidence="7">
    <location>
        <begin position="231"/>
        <end position="252"/>
    </location>
</feature>
<dbReference type="GO" id="GO:0043953">
    <property type="term" value="P:protein transport by the Tat complex"/>
    <property type="evidence" value="ECO:0007669"/>
    <property type="project" value="UniProtKB-UniRule"/>
</dbReference>
<keyword evidence="7" id="KW-0813">Transport</keyword>
<dbReference type="NCBIfam" id="TIGR00945">
    <property type="entry name" value="tatC"/>
    <property type="match status" value="1"/>
</dbReference>
<evidence type="ECO:0000313" key="9">
    <source>
        <dbReference type="Proteomes" id="UP000253509"/>
    </source>
</evidence>
<protein>
    <recommendedName>
        <fullName evidence="7">Sec-independent protein translocase protein TatC</fullName>
    </recommendedName>
</protein>
<reference evidence="8 9" key="1">
    <citation type="submission" date="2018-06" db="EMBL/GenBank/DDBJ databases">
        <title>Freshwater and sediment microbial communities from various areas in North America, analyzing microbe dynamics in response to fracking.</title>
        <authorList>
            <person name="Lamendella R."/>
        </authorList>
    </citation>
    <scope>NUCLEOTIDE SEQUENCE [LARGE SCALE GENOMIC DNA]</scope>
    <source>
        <strain evidence="8 9">3b_TX</strain>
    </source>
</reference>
<comment type="caution">
    <text evidence="8">The sequence shown here is derived from an EMBL/GenBank/DDBJ whole genome shotgun (WGS) entry which is preliminary data.</text>
</comment>
<dbReference type="EMBL" id="QNSB01000005">
    <property type="protein sequence ID" value="RBP71651.1"/>
    <property type="molecule type" value="Genomic_DNA"/>
</dbReference>
<dbReference type="InterPro" id="IPR002033">
    <property type="entry name" value="TatC"/>
</dbReference>
<dbReference type="GO" id="GO:0033281">
    <property type="term" value="C:TAT protein transport complex"/>
    <property type="evidence" value="ECO:0007669"/>
    <property type="project" value="UniProtKB-UniRule"/>
</dbReference>
<organism evidence="8 9">
    <name type="scientific">Brevibacterium celere</name>
    <dbReference type="NCBI Taxonomy" id="225845"/>
    <lineage>
        <taxon>Bacteria</taxon>
        <taxon>Bacillati</taxon>
        <taxon>Actinomycetota</taxon>
        <taxon>Actinomycetes</taxon>
        <taxon>Micrococcales</taxon>
        <taxon>Brevibacteriaceae</taxon>
        <taxon>Brevibacterium</taxon>
    </lineage>
</organism>
<feature type="transmembrane region" description="Helical" evidence="7">
    <location>
        <begin position="90"/>
        <end position="112"/>
    </location>
</feature>
<dbReference type="PANTHER" id="PTHR30371">
    <property type="entry name" value="SEC-INDEPENDENT PROTEIN TRANSLOCASE PROTEIN TATC"/>
    <property type="match status" value="1"/>
</dbReference>
<dbReference type="AlphaFoldDB" id="A0A366IIL1"/>
<evidence type="ECO:0000256" key="7">
    <source>
        <dbReference type="HAMAP-Rule" id="MF_00902"/>
    </source>
</evidence>
<dbReference type="HAMAP" id="MF_00902">
    <property type="entry name" value="TatC"/>
    <property type="match status" value="1"/>
</dbReference>
<keyword evidence="6 7" id="KW-0472">Membrane</keyword>
<dbReference type="PRINTS" id="PR01840">
    <property type="entry name" value="TATCFAMILY"/>
</dbReference>
<evidence type="ECO:0000256" key="3">
    <source>
        <dbReference type="ARBA" id="ARBA00022927"/>
    </source>
</evidence>
<dbReference type="Proteomes" id="UP000253509">
    <property type="component" value="Unassembled WGS sequence"/>
</dbReference>
<gene>
    <name evidence="7" type="primary">tatC</name>
    <name evidence="8" type="ORF">DFO65_105256</name>
</gene>
<evidence type="ECO:0000256" key="6">
    <source>
        <dbReference type="ARBA" id="ARBA00023136"/>
    </source>
</evidence>
<comment type="similarity">
    <text evidence="7">Belongs to the TatC family.</text>
</comment>
<keyword evidence="4 7" id="KW-1133">Transmembrane helix</keyword>
<keyword evidence="3 7" id="KW-0653">Protein transport</keyword>
<evidence type="ECO:0000256" key="5">
    <source>
        <dbReference type="ARBA" id="ARBA00023010"/>
    </source>
</evidence>
<proteinExistence type="inferred from homology"/>
<feature type="transmembrane region" description="Helical" evidence="7">
    <location>
        <begin position="33"/>
        <end position="51"/>
    </location>
</feature>
<accession>A0A366IIL1</accession>
<sequence length="279" mass="31000">MKEHSDRKPAGRKKNPERKMPVLGHLIELRNRVLISVLAIVLGAVVGWFLYDPVLDILQAPVRTINATTGRNAQINFAGVASPFDMKIKLSFFIGIFISCPIWLYEVWAFVMPGLTKKEKRYSVGFLAAAIPLFLAGSTMAFFALPNAVKALTSFTPEGAANIIPAQDYLTFVMIIIVVFGLAFVLPVLMVGLNLMGILSAATIRRSWRVIVLIVFVFAAIATPTPDAMSMFFLVIPMLTLFTLAWGVCVLADRRRKKRLIAQGLWVDEQELEKLDDDD</sequence>
<comment type="function">
    <text evidence="7">Part of the twin-arginine translocation (Tat) system that transports large folded proteins containing a characteristic twin-arginine motif in their signal peptide across membranes. Together with TatB, TatC is part of a receptor directly interacting with Tat signal peptides.</text>
</comment>
<dbReference type="GO" id="GO:0009977">
    <property type="term" value="F:proton motive force dependent protein transmembrane transporter activity"/>
    <property type="evidence" value="ECO:0007669"/>
    <property type="project" value="TreeGrafter"/>
</dbReference>
<keyword evidence="2 7" id="KW-0812">Transmembrane</keyword>
<keyword evidence="5 7" id="KW-0811">Translocation</keyword>
<dbReference type="PANTHER" id="PTHR30371:SF0">
    <property type="entry name" value="SEC-INDEPENDENT PROTEIN TRANSLOCASE PROTEIN TATC, CHLOROPLASTIC-RELATED"/>
    <property type="match status" value="1"/>
</dbReference>
<comment type="subunit">
    <text evidence="7">The Tat system comprises two distinct complexes: a TatABC complex, containing multiple copies of TatA, TatB and TatC subunits, and a separate TatA complex, containing only TatA subunits. Substrates initially bind to the TatABC complex, which probably triggers association of the separate TatA complex to form the active translocon.</text>
</comment>
<evidence type="ECO:0000256" key="2">
    <source>
        <dbReference type="ARBA" id="ARBA00022692"/>
    </source>
</evidence>
<dbReference type="RefSeq" id="WP_342766919.1">
    <property type="nucleotide sequence ID" value="NZ_QNSB01000005.1"/>
</dbReference>
<evidence type="ECO:0000256" key="1">
    <source>
        <dbReference type="ARBA" id="ARBA00004141"/>
    </source>
</evidence>
<comment type="subcellular location">
    <subcellularLocation>
        <location evidence="7">Cell membrane</location>
        <topology evidence="7">Multi-pass membrane protein</topology>
    </subcellularLocation>
    <subcellularLocation>
        <location evidence="1">Membrane</location>
        <topology evidence="1">Multi-pass membrane protein</topology>
    </subcellularLocation>
</comment>
<keyword evidence="9" id="KW-1185">Reference proteome</keyword>